<dbReference type="InterPro" id="IPR036890">
    <property type="entry name" value="HATPase_C_sf"/>
</dbReference>
<evidence type="ECO:0000313" key="14">
    <source>
        <dbReference type="EMBL" id="CAM76468.1"/>
    </source>
</evidence>
<dbReference type="SUPFAM" id="SSF52172">
    <property type="entry name" value="CheY-like"/>
    <property type="match status" value="1"/>
</dbReference>
<accession>A4U0R1</accession>
<keyword evidence="5" id="KW-0547">Nucleotide-binding</keyword>
<dbReference type="CDD" id="cd00130">
    <property type="entry name" value="PAS"/>
    <property type="match status" value="1"/>
</dbReference>
<dbReference type="Gene3D" id="3.30.450.20">
    <property type="entry name" value="PAS domain"/>
    <property type="match status" value="1"/>
</dbReference>
<dbReference type="AlphaFoldDB" id="A4U0R1"/>
<evidence type="ECO:0000259" key="11">
    <source>
        <dbReference type="PROSITE" id="PS50110"/>
    </source>
</evidence>
<keyword evidence="3 9" id="KW-0597">Phosphoprotein</keyword>
<feature type="domain" description="PAC" evidence="13">
    <location>
        <begin position="265"/>
        <end position="315"/>
    </location>
</feature>
<dbReference type="Pfam" id="PF02518">
    <property type="entry name" value="HATPase_c"/>
    <property type="match status" value="1"/>
</dbReference>
<keyword evidence="4" id="KW-0808">Transferase</keyword>
<dbReference type="SMART" id="SM00387">
    <property type="entry name" value="HATPase_c"/>
    <property type="match status" value="1"/>
</dbReference>
<evidence type="ECO:0000259" key="12">
    <source>
        <dbReference type="PROSITE" id="PS50112"/>
    </source>
</evidence>
<evidence type="ECO:0000259" key="13">
    <source>
        <dbReference type="PROSITE" id="PS50113"/>
    </source>
</evidence>
<name>A4U0R1_9PROT</name>
<dbReference type="CDD" id="cd00082">
    <property type="entry name" value="HisKA"/>
    <property type="match status" value="1"/>
</dbReference>
<dbReference type="Pfam" id="PF13185">
    <property type="entry name" value="GAF_2"/>
    <property type="match status" value="1"/>
</dbReference>
<evidence type="ECO:0000256" key="7">
    <source>
        <dbReference type="ARBA" id="ARBA00022840"/>
    </source>
</evidence>
<dbReference type="CDD" id="cd00156">
    <property type="entry name" value="REC"/>
    <property type="match status" value="1"/>
</dbReference>
<evidence type="ECO:0000256" key="1">
    <source>
        <dbReference type="ARBA" id="ARBA00000085"/>
    </source>
</evidence>
<dbReference type="Pfam" id="PF00072">
    <property type="entry name" value="Response_reg"/>
    <property type="match status" value="1"/>
</dbReference>
<dbReference type="InterPro" id="IPR011006">
    <property type="entry name" value="CheY-like_superfamily"/>
</dbReference>
<dbReference type="PANTHER" id="PTHR43065">
    <property type="entry name" value="SENSOR HISTIDINE KINASE"/>
    <property type="match status" value="1"/>
</dbReference>
<feature type="domain" description="Histidine kinase" evidence="10">
    <location>
        <begin position="328"/>
        <end position="551"/>
    </location>
</feature>
<dbReference type="InterPro" id="IPR036097">
    <property type="entry name" value="HisK_dim/P_sf"/>
</dbReference>
<dbReference type="SUPFAM" id="SSF55785">
    <property type="entry name" value="PYP-like sensor domain (PAS domain)"/>
    <property type="match status" value="1"/>
</dbReference>
<evidence type="ECO:0000256" key="8">
    <source>
        <dbReference type="ARBA" id="ARBA00023012"/>
    </source>
</evidence>
<dbReference type="SMART" id="SM00388">
    <property type="entry name" value="HisKA"/>
    <property type="match status" value="1"/>
</dbReference>
<dbReference type="InterPro" id="IPR029016">
    <property type="entry name" value="GAF-like_dom_sf"/>
</dbReference>
<dbReference type="InterPro" id="IPR003018">
    <property type="entry name" value="GAF"/>
</dbReference>
<evidence type="ECO:0000256" key="6">
    <source>
        <dbReference type="ARBA" id="ARBA00022777"/>
    </source>
</evidence>
<reference evidence="14" key="1">
    <citation type="journal article" date="2007" name="J. Bacteriol.">
        <title>Comparative genome analysis of four magnetotactic bacteria reveals a complex set of group-specific genes implicated in magnetosome biomineralization and function.</title>
        <authorList>
            <person name="Richter M."/>
            <person name="Kube M."/>
            <person name="Bazylinski D.A."/>
            <person name="Lombardot T."/>
            <person name="Gloeckner F.O."/>
            <person name="Reinhardt R."/>
            <person name="Schueler D."/>
        </authorList>
    </citation>
    <scope>NUCLEOTIDE SEQUENCE</scope>
    <source>
        <strain evidence="14">MSR-1</strain>
    </source>
</reference>
<dbReference type="Pfam" id="PF13188">
    <property type="entry name" value="PAS_8"/>
    <property type="match status" value="1"/>
</dbReference>
<feature type="domain" description="Response regulatory" evidence="11">
    <location>
        <begin position="571"/>
        <end position="686"/>
    </location>
</feature>
<sequence length="697" mass="76469">MIAHSVADQLRQIDRAVTTLTRSTEALLRATDEKTLLEHICRIAVEVAGFKLAWVGYAQNDDAQSVTPMAVAGWRTDYVDEIGASWGEGIRGHGPIGNAIRTGVTQITVDTEIDPRFAPWREAVRKHGFRSCIALPLAQVAERIGALVIYAGEPDAFDADIVRLLEDLARNLSYGIGTLRMRVEHDRAVRELAESEERYRSLIELTPDAILVHSMGEILFANPAALQVFGNGLSSLVGESILQLIPPEEHPILIERFTRPPPGRVRAEHQMIRLDGSLFDAEVVATTITFHSRPARLLVIRDISDRREVQEQLVQTAKLATLGEMAAGLVHELSQPLNIIRLTAEGALLFIERGKATQEWQAQQFHLIADQSQRTAEIIDDIRIFSRRDNSPMQVFDAMSATRSAMAVLEGQLRPDEITLVTRLPDTPIPVRGRRVQLEQVIMNLLSNAHHALKEKREHNGGGKAWAAEIAVTARQDGNRLTIRVADNGPGIPPAVRARIFEPFFTTKEAGRGTGLGLSVSFGIINAMGGRLELDSAGLGACFVISLPIDSDDEPQAVPQSPPQTCPIDAHIMVVDDETTATETLGRYLTEMGYRVTLCGSGSEALTRFRDDPADVVITDLRMPSGGGEQLVEQLREYDPLQPIVIVTGHLGATERLAENLQDDRCAVLKKPVALGKLGEIIATFLLPPGDEEFTQT</sequence>
<dbReference type="InterPro" id="IPR000014">
    <property type="entry name" value="PAS"/>
</dbReference>
<dbReference type="GO" id="GO:0005524">
    <property type="term" value="F:ATP binding"/>
    <property type="evidence" value="ECO:0007669"/>
    <property type="project" value="UniProtKB-KW"/>
</dbReference>
<dbReference type="InterPro" id="IPR005467">
    <property type="entry name" value="His_kinase_dom"/>
</dbReference>
<comment type="catalytic activity">
    <reaction evidence="1">
        <text>ATP + protein L-histidine = ADP + protein N-phospho-L-histidine.</text>
        <dbReference type="EC" id="2.7.13.3"/>
    </reaction>
</comment>
<organism evidence="14">
    <name type="scientific">Magnetospirillum gryphiswaldense</name>
    <dbReference type="NCBI Taxonomy" id="55518"/>
    <lineage>
        <taxon>Bacteria</taxon>
        <taxon>Pseudomonadati</taxon>
        <taxon>Pseudomonadota</taxon>
        <taxon>Alphaproteobacteria</taxon>
        <taxon>Rhodospirillales</taxon>
        <taxon>Rhodospirillaceae</taxon>
        <taxon>Magnetospirillum</taxon>
    </lineage>
</organism>
<evidence type="ECO:0000256" key="4">
    <source>
        <dbReference type="ARBA" id="ARBA00022679"/>
    </source>
</evidence>
<dbReference type="SUPFAM" id="SSF55781">
    <property type="entry name" value="GAF domain-like"/>
    <property type="match status" value="1"/>
</dbReference>
<dbReference type="EC" id="2.7.13.3" evidence="2"/>
<keyword evidence="6" id="KW-0418">Kinase</keyword>
<dbReference type="PROSITE" id="PS50112">
    <property type="entry name" value="PAS"/>
    <property type="match status" value="1"/>
</dbReference>
<dbReference type="PRINTS" id="PR00344">
    <property type="entry name" value="BCTRLSENSOR"/>
</dbReference>
<feature type="modified residue" description="4-aspartylphosphate" evidence="9">
    <location>
        <position position="620"/>
    </location>
</feature>
<feature type="domain" description="PAS" evidence="12">
    <location>
        <begin position="195"/>
        <end position="259"/>
    </location>
</feature>
<dbReference type="PANTHER" id="PTHR43065:SF46">
    <property type="entry name" value="C4-DICARBOXYLATE TRANSPORT SENSOR PROTEIN DCTB"/>
    <property type="match status" value="1"/>
</dbReference>
<evidence type="ECO:0000256" key="3">
    <source>
        <dbReference type="ARBA" id="ARBA00022553"/>
    </source>
</evidence>
<evidence type="ECO:0000256" key="2">
    <source>
        <dbReference type="ARBA" id="ARBA00012438"/>
    </source>
</evidence>
<evidence type="ECO:0000256" key="9">
    <source>
        <dbReference type="PROSITE-ProRule" id="PRU00169"/>
    </source>
</evidence>
<dbReference type="InterPro" id="IPR004358">
    <property type="entry name" value="Sig_transdc_His_kin-like_C"/>
</dbReference>
<dbReference type="PROSITE" id="PS50109">
    <property type="entry name" value="HIS_KIN"/>
    <property type="match status" value="1"/>
</dbReference>
<evidence type="ECO:0000259" key="10">
    <source>
        <dbReference type="PROSITE" id="PS50109"/>
    </source>
</evidence>
<dbReference type="PROSITE" id="PS50113">
    <property type="entry name" value="PAC"/>
    <property type="match status" value="1"/>
</dbReference>
<dbReference type="GO" id="GO:0000155">
    <property type="term" value="F:phosphorelay sensor kinase activity"/>
    <property type="evidence" value="ECO:0007669"/>
    <property type="project" value="InterPro"/>
</dbReference>
<dbReference type="Gene3D" id="3.30.450.40">
    <property type="match status" value="1"/>
</dbReference>
<keyword evidence="8" id="KW-0902">Two-component regulatory system</keyword>
<dbReference type="InterPro" id="IPR003594">
    <property type="entry name" value="HATPase_dom"/>
</dbReference>
<dbReference type="Pfam" id="PF00512">
    <property type="entry name" value="HisKA"/>
    <property type="match status" value="1"/>
</dbReference>
<dbReference type="EMBL" id="CU459003">
    <property type="protein sequence ID" value="CAM76468.1"/>
    <property type="molecule type" value="Genomic_DNA"/>
</dbReference>
<dbReference type="NCBIfam" id="TIGR00229">
    <property type="entry name" value="sensory_box"/>
    <property type="match status" value="1"/>
</dbReference>
<dbReference type="SMART" id="SM00065">
    <property type="entry name" value="GAF"/>
    <property type="match status" value="1"/>
</dbReference>
<evidence type="ECO:0000256" key="5">
    <source>
        <dbReference type="ARBA" id="ARBA00022741"/>
    </source>
</evidence>
<dbReference type="Gene3D" id="3.30.565.10">
    <property type="entry name" value="Histidine kinase-like ATPase, C-terminal domain"/>
    <property type="match status" value="1"/>
</dbReference>
<keyword evidence="7" id="KW-0067">ATP-binding</keyword>
<dbReference type="SMART" id="SM00448">
    <property type="entry name" value="REC"/>
    <property type="match status" value="1"/>
</dbReference>
<proteinExistence type="predicted"/>
<dbReference type="InterPro" id="IPR000700">
    <property type="entry name" value="PAS-assoc_C"/>
</dbReference>
<dbReference type="SMART" id="SM00091">
    <property type="entry name" value="PAS"/>
    <property type="match status" value="1"/>
</dbReference>
<dbReference type="InterPro" id="IPR035965">
    <property type="entry name" value="PAS-like_dom_sf"/>
</dbReference>
<protein>
    <recommendedName>
        <fullName evidence="2">histidine kinase</fullName>
        <ecNumber evidence="2">2.7.13.3</ecNumber>
    </recommendedName>
</protein>
<dbReference type="Gene3D" id="3.40.50.2300">
    <property type="match status" value="1"/>
</dbReference>
<gene>
    <name evidence="14" type="ORF">MGR_3195</name>
</gene>
<dbReference type="InterPro" id="IPR001789">
    <property type="entry name" value="Sig_transdc_resp-reg_receiver"/>
</dbReference>
<dbReference type="Gene3D" id="1.10.287.130">
    <property type="match status" value="1"/>
</dbReference>
<dbReference type="RefSeq" id="WP_106002180.1">
    <property type="nucleotide sequence ID" value="NZ_CP027527.1"/>
</dbReference>
<dbReference type="PROSITE" id="PS50110">
    <property type="entry name" value="RESPONSE_REGULATORY"/>
    <property type="match status" value="1"/>
</dbReference>
<dbReference type="SUPFAM" id="SSF47384">
    <property type="entry name" value="Homodimeric domain of signal transducing histidine kinase"/>
    <property type="match status" value="1"/>
</dbReference>
<dbReference type="InterPro" id="IPR003661">
    <property type="entry name" value="HisK_dim/P_dom"/>
</dbReference>
<dbReference type="SUPFAM" id="SSF55874">
    <property type="entry name" value="ATPase domain of HSP90 chaperone/DNA topoisomerase II/histidine kinase"/>
    <property type="match status" value="1"/>
</dbReference>